<dbReference type="CDD" id="cd02257">
    <property type="entry name" value="Peptidase_C19"/>
    <property type="match status" value="1"/>
</dbReference>
<dbReference type="InterPro" id="IPR028889">
    <property type="entry name" value="USP"/>
</dbReference>
<sequence length="1187" mass="137572">MNVQGFLEVVESKYLDNYKLPSIDHLGNKLSLPFVGSVLPSISEVLVNLLFLDLGLNSLKSDILNVDVNDINILELEAHIAKSLKVNLCIYDNGYLYSLLNCISNDYSRNCPYSMLILQKSNNYFQIVSKVFPSSSTNSLNFPRPNSIEEELFFSFVLKASQNNVQVNVSELEIELDKINCKKGYKAIKNNLQKLMVLIEEDEDTSTRYEEYKNKISVTTVDVNSENISTENMLDRSSSDENNNGNSNNYKSKRILFDVLDFNYIVDEGSFISNLTSFRNSKNKIFIKCNPEADILELEGYAYTCHGTNESKNGTFFYYRCSGCTVVEDSTNINQKGQTYTIFQEYGSSEKVLKPGRNKFHCSNCFPIKFVKLMSKEIEELIKHLVENLIPDFQLNYTRIKFSTKQLCENWGIHLHDIFKHVIDSSKLRNMCNRYHQLNGMNRNDFYSYIRYTINSSSTVKFPLLRFPGDTSNGLGPIIEDVILSKNFIMFSSSTMLEKLKECKILLSDGCYSLVNKSYYAQLYTIHGKLEKECSNGEKRDIWLPLAMLFLKGSSEAVYTEAFSYLKRILYIEHKAILSPDEWIVDREYAAINSIKNTFEIPQEKISLCFFHYSNALFREINSLGLTKDYLSWKNPRKKHEKILGVYIRRVFSLVFLPEKEIIEVYKKIKLDLDDICNSGDLEDVVVEKVKKFFDYFQKQWIYSNILLSSLCKYRKSCRSTNVAESFHSTVKRFGVSNTVTIEKAMSRLREYLDEVELKIVRLQLNSSRYFPSLKRRTYRLLNDRINELQDNYDSKEITTENYLDALSRLVLREEIIANLDGTLSLYNGNLEDNICEVFDPSTQQHSLENEQTPIVYPLRKIPQSLKHANINGIINSGLNCFANSGIQQHSLENEQTPIVYPLRKIPQSLKHANINGIINSGLNCFANSGIQVIIKIDEIINILKHENSTSKNELRVNFINFYNEYKKNPLPVDPQSFYLNEKILQFFVPPKMHDVCDFMEVFFDKLNEELKLEVCKKNLNNLVKCLLNVKRCCNLCKNETHYSFQSLFLRVSIPQPAPGYVKIENLIKAYFDVKYECHQVLCRNCLNKTNFNEHIQMKKAPQYMFVHIDRNSSSIFNDAAVEIERRKVYDFVGTPYIICGAITYHNQHYTAYVSSEKSWVQLNDSLCSICFEFPQDQVVIAVFKKY</sequence>
<proteinExistence type="predicted"/>
<name>A0A0N5C637_STREA</name>
<evidence type="ECO:0000313" key="3">
    <source>
        <dbReference type="Proteomes" id="UP000046392"/>
    </source>
</evidence>
<dbReference type="GO" id="GO:0016579">
    <property type="term" value="P:protein deubiquitination"/>
    <property type="evidence" value="ECO:0007669"/>
    <property type="project" value="InterPro"/>
</dbReference>
<feature type="coiled-coil region" evidence="1">
    <location>
        <begin position="746"/>
        <end position="799"/>
    </location>
</feature>
<organism evidence="3 4">
    <name type="scientific">Strongyloides papillosus</name>
    <name type="common">Intestinal threadworm</name>
    <dbReference type="NCBI Taxonomy" id="174720"/>
    <lineage>
        <taxon>Eukaryota</taxon>
        <taxon>Metazoa</taxon>
        <taxon>Ecdysozoa</taxon>
        <taxon>Nematoda</taxon>
        <taxon>Chromadorea</taxon>
        <taxon>Rhabditida</taxon>
        <taxon>Tylenchina</taxon>
        <taxon>Panagrolaimomorpha</taxon>
        <taxon>Strongyloidoidea</taxon>
        <taxon>Strongyloididae</taxon>
        <taxon>Strongyloides</taxon>
    </lineage>
</organism>
<evidence type="ECO:0000313" key="4">
    <source>
        <dbReference type="WBParaSite" id="SPAL_0001341200.1"/>
    </source>
</evidence>
<dbReference type="GO" id="GO:0004843">
    <property type="term" value="F:cysteine-type deubiquitinase activity"/>
    <property type="evidence" value="ECO:0007669"/>
    <property type="project" value="InterPro"/>
</dbReference>
<keyword evidence="3" id="KW-1185">Reference proteome</keyword>
<reference evidence="4" key="1">
    <citation type="submission" date="2017-02" db="UniProtKB">
        <authorList>
            <consortium name="WormBaseParasite"/>
        </authorList>
    </citation>
    <scope>IDENTIFICATION</scope>
</reference>
<evidence type="ECO:0000259" key="2">
    <source>
        <dbReference type="PROSITE" id="PS50235"/>
    </source>
</evidence>
<protein>
    <submittedName>
        <fullName evidence="4">USP domain-containing protein</fullName>
    </submittedName>
</protein>
<keyword evidence="1" id="KW-0175">Coiled coil</keyword>
<dbReference type="Gene3D" id="3.90.70.10">
    <property type="entry name" value="Cysteine proteinases"/>
    <property type="match status" value="1"/>
</dbReference>
<dbReference type="InterPro" id="IPR038765">
    <property type="entry name" value="Papain-like_cys_pep_sf"/>
</dbReference>
<feature type="coiled-coil region" evidence="1">
    <location>
        <begin position="162"/>
        <end position="205"/>
    </location>
</feature>
<dbReference type="STRING" id="174720.A0A0N5C637"/>
<accession>A0A0N5C637</accession>
<dbReference type="Pfam" id="PF00443">
    <property type="entry name" value="UCH"/>
    <property type="match status" value="1"/>
</dbReference>
<dbReference type="SUPFAM" id="SSF54001">
    <property type="entry name" value="Cysteine proteinases"/>
    <property type="match status" value="1"/>
</dbReference>
<dbReference type="InterPro" id="IPR001394">
    <property type="entry name" value="Peptidase_C19_UCH"/>
</dbReference>
<dbReference type="AlphaFoldDB" id="A0A0N5C637"/>
<evidence type="ECO:0000256" key="1">
    <source>
        <dbReference type="SAM" id="Coils"/>
    </source>
</evidence>
<feature type="domain" description="USP" evidence="2">
    <location>
        <begin position="916"/>
        <end position="1187"/>
    </location>
</feature>
<dbReference type="Proteomes" id="UP000046392">
    <property type="component" value="Unplaced"/>
</dbReference>
<dbReference type="PROSITE" id="PS50235">
    <property type="entry name" value="USP_3"/>
    <property type="match status" value="1"/>
</dbReference>
<dbReference type="WBParaSite" id="SPAL_0001341200.1">
    <property type="protein sequence ID" value="SPAL_0001341200.1"/>
    <property type="gene ID" value="SPAL_0001341200"/>
</dbReference>